<evidence type="ECO:0000313" key="1">
    <source>
        <dbReference type="EMBL" id="KRX09541.1"/>
    </source>
</evidence>
<name>A0A0V0R5P1_PSEPJ</name>
<dbReference type="OrthoDB" id="308522at2759"/>
<dbReference type="EMBL" id="LDAU01000048">
    <property type="protein sequence ID" value="KRX09541.1"/>
    <property type="molecule type" value="Genomic_DNA"/>
</dbReference>
<evidence type="ECO:0000313" key="2">
    <source>
        <dbReference type="Proteomes" id="UP000054937"/>
    </source>
</evidence>
<comment type="caution">
    <text evidence="1">The sequence shown here is derived from an EMBL/GenBank/DDBJ whole genome shotgun (WGS) entry which is preliminary data.</text>
</comment>
<dbReference type="AlphaFoldDB" id="A0A0V0R5P1"/>
<reference evidence="1 2" key="1">
    <citation type="journal article" date="2015" name="Sci. Rep.">
        <title>Genome of the facultative scuticociliatosis pathogen Pseudocohnilembus persalinus provides insight into its virulence through horizontal gene transfer.</title>
        <authorList>
            <person name="Xiong J."/>
            <person name="Wang G."/>
            <person name="Cheng J."/>
            <person name="Tian M."/>
            <person name="Pan X."/>
            <person name="Warren A."/>
            <person name="Jiang C."/>
            <person name="Yuan D."/>
            <person name="Miao W."/>
        </authorList>
    </citation>
    <scope>NUCLEOTIDE SEQUENCE [LARGE SCALE GENOMIC DNA]</scope>
    <source>
        <strain evidence="1">36N120E</strain>
    </source>
</reference>
<gene>
    <name evidence="1" type="ORF">PPERSA_12284</name>
</gene>
<organism evidence="1 2">
    <name type="scientific">Pseudocohnilembus persalinus</name>
    <name type="common">Ciliate</name>
    <dbReference type="NCBI Taxonomy" id="266149"/>
    <lineage>
        <taxon>Eukaryota</taxon>
        <taxon>Sar</taxon>
        <taxon>Alveolata</taxon>
        <taxon>Ciliophora</taxon>
        <taxon>Intramacronucleata</taxon>
        <taxon>Oligohymenophorea</taxon>
        <taxon>Scuticociliatia</taxon>
        <taxon>Philasterida</taxon>
        <taxon>Pseudocohnilembidae</taxon>
        <taxon>Pseudocohnilembus</taxon>
    </lineage>
</organism>
<sequence>MKKFLGNIFKKGEKQQKTGFEIINKSGDCLLHNTAAFPDVKANHHCHTCNINMCYICSNKHFENNCDITWTNKDLQVETLDNKNKLFNQGYLTKLTLEKLQCPCGSYIDQERPGSGMCVACGTATCSHECHQKYVEEEHQCTFNNNFSKEMKGRGMRSLLFKNISIMKKKGYSDFTQITKTSPHFITGLLTEKLSEIYLLRGFRQYGNPVNETLQNMEVIAQKNLDYVLNVSRACDCECSTCSNKDVHPFYNCEVDCKKREAVLFTDISQDERMQNVCDCDCSFCSSGVTVLKHRKLDCMFFCEYSTFNYNQVK</sequence>
<dbReference type="Proteomes" id="UP000054937">
    <property type="component" value="Unassembled WGS sequence"/>
</dbReference>
<proteinExistence type="predicted"/>
<keyword evidence="2" id="KW-1185">Reference proteome</keyword>
<dbReference type="OMA" id="RGFRQYG"/>
<accession>A0A0V0R5P1</accession>
<protein>
    <submittedName>
        <fullName evidence="1">Uncharacterized protein</fullName>
    </submittedName>
</protein>
<dbReference type="InParanoid" id="A0A0V0R5P1"/>